<dbReference type="CDD" id="cd17946">
    <property type="entry name" value="DEADc_DDX24"/>
    <property type="match status" value="1"/>
</dbReference>
<dbReference type="Gene3D" id="3.40.50.300">
    <property type="entry name" value="P-loop containing nucleotide triphosphate hydrolases"/>
    <property type="match status" value="2"/>
</dbReference>
<evidence type="ECO:0000256" key="13">
    <source>
        <dbReference type="ARBA" id="ARBA00064166"/>
    </source>
</evidence>
<dbReference type="FunFam" id="3.40.50.300:FF:001059">
    <property type="entry name" value="ATP-dependent RNA helicase DDX24"/>
    <property type="match status" value="1"/>
</dbReference>
<dbReference type="Pfam" id="PF00270">
    <property type="entry name" value="DEAD"/>
    <property type="match status" value="1"/>
</dbReference>
<comment type="caution">
    <text evidence="22">The sequence shown here is derived from an EMBL/GenBank/DDBJ whole genome shotgun (WGS) entry which is preliminary data.</text>
</comment>
<evidence type="ECO:0000256" key="18">
    <source>
        <dbReference type="SAM" id="MobiDB-lite"/>
    </source>
</evidence>
<gene>
    <name evidence="22" type="ORF">FF38_08716</name>
</gene>
<feature type="compositionally biased region" description="Basic and acidic residues" evidence="18">
    <location>
        <begin position="121"/>
        <end position="137"/>
    </location>
</feature>
<dbReference type="PROSITE" id="PS51192">
    <property type="entry name" value="HELICASE_ATP_BIND_1"/>
    <property type="match status" value="1"/>
</dbReference>
<keyword evidence="6" id="KW-0347">Helicase</keyword>
<comment type="function">
    <text evidence="12">ATP-dependent RNA helicase that plays a role in various aspects of RNA metabolism including pre-mRNA splicing and is thereby involved in different biological processes such as cell cycle regulation or innate immunity. Plays an inhibitory role in TP53 transcriptional activity and subsequently in TP53 controlled cell growth arrest and senescence by inhibiting its EP300 mediated acetylation. Negatively regulates cytosolic RNA-mediated innate immune signaling at least in part by affecting RIPK1/IRF7 interactions. Alternatively, possesses antiviral activity by recognizing gammaherpesvirus transcripts in the context of lytic reactivation. Plays an essential role in cell cycle regulation in vascular smooth muscle cells by interacting with and regulating FANCA (Fanconi anemia complementation group A) mRNA.</text>
</comment>
<dbReference type="GO" id="GO:0005829">
    <property type="term" value="C:cytosol"/>
    <property type="evidence" value="ECO:0007669"/>
    <property type="project" value="TreeGrafter"/>
</dbReference>
<dbReference type="EC" id="3.6.4.13" evidence="2"/>
<evidence type="ECO:0000256" key="6">
    <source>
        <dbReference type="ARBA" id="ARBA00022806"/>
    </source>
</evidence>
<dbReference type="InterPro" id="IPR014014">
    <property type="entry name" value="RNA_helicase_DEAD_Q_motif"/>
</dbReference>
<dbReference type="SMART" id="SM00487">
    <property type="entry name" value="DEXDc"/>
    <property type="match status" value="1"/>
</dbReference>
<dbReference type="PANTHER" id="PTHR47959">
    <property type="entry name" value="ATP-DEPENDENT RNA HELICASE RHLE-RELATED"/>
    <property type="match status" value="1"/>
</dbReference>
<feature type="domain" description="DEAD-box RNA helicase Q" evidence="21">
    <location>
        <begin position="225"/>
        <end position="253"/>
    </location>
</feature>
<dbReference type="InterPro" id="IPR011545">
    <property type="entry name" value="DEAD/DEAH_box_helicase_dom"/>
</dbReference>
<dbReference type="OrthoDB" id="4310724at2759"/>
<evidence type="ECO:0000256" key="17">
    <source>
        <dbReference type="SAM" id="Coils"/>
    </source>
</evidence>
<dbReference type="PROSITE" id="PS51195">
    <property type="entry name" value="Q_MOTIF"/>
    <property type="match status" value="1"/>
</dbReference>
<feature type="compositionally biased region" description="Basic residues" evidence="18">
    <location>
        <begin position="70"/>
        <end position="86"/>
    </location>
</feature>
<comment type="subcellular location">
    <subcellularLocation>
        <location evidence="1">Nucleus</location>
    </subcellularLocation>
</comment>
<evidence type="ECO:0000256" key="7">
    <source>
        <dbReference type="ARBA" id="ARBA00022840"/>
    </source>
</evidence>
<name>A0A0L0CN05_LUCCU</name>
<dbReference type="PROSITE" id="PS51194">
    <property type="entry name" value="HELICASE_CTER"/>
    <property type="match status" value="1"/>
</dbReference>
<evidence type="ECO:0000256" key="8">
    <source>
        <dbReference type="ARBA" id="ARBA00022884"/>
    </source>
</evidence>
<evidence type="ECO:0000256" key="11">
    <source>
        <dbReference type="ARBA" id="ARBA00047984"/>
    </source>
</evidence>
<evidence type="ECO:0000259" key="19">
    <source>
        <dbReference type="PROSITE" id="PS51192"/>
    </source>
</evidence>
<feature type="compositionally biased region" description="Basic and acidic residues" evidence="18">
    <location>
        <begin position="310"/>
        <end position="320"/>
    </location>
</feature>
<dbReference type="InterPro" id="IPR001650">
    <property type="entry name" value="Helicase_C-like"/>
</dbReference>
<dbReference type="SUPFAM" id="SSF52540">
    <property type="entry name" value="P-loop containing nucleoside triphosphate hydrolases"/>
    <property type="match status" value="1"/>
</dbReference>
<evidence type="ECO:0000256" key="12">
    <source>
        <dbReference type="ARBA" id="ARBA00054398"/>
    </source>
</evidence>
<keyword evidence="4" id="KW-0547">Nucleotide-binding</keyword>
<dbReference type="CDD" id="cd18787">
    <property type="entry name" value="SF2_C_DEAD"/>
    <property type="match status" value="1"/>
</dbReference>
<dbReference type="InterPro" id="IPR050079">
    <property type="entry name" value="DEAD_box_RNA_helicase"/>
</dbReference>
<keyword evidence="5" id="KW-0378">Hydrolase</keyword>
<accession>A0A0L0CN05</accession>
<proteinExistence type="inferred from homology"/>
<dbReference type="InterPro" id="IPR027417">
    <property type="entry name" value="P-loop_NTPase"/>
</dbReference>
<keyword evidence="9" id="KW-0539">Nucleus</keyword>
<dbReference type="AlphaFoldDB" id="A0A0L0CN05"/>
<evidence type="ECO:0000259" key="20">
    <source>
        <dbReference type="PROSITE" id="PS51194"/>
    </source>
</evidence>
<evidence type="ECO:0000256" key="14">
    <source>
        <dbReference type="ARBA" id="ARBA00068266"/>
    </source>
</evidence>
<dbReference type="GO" id="GO:0003723">
    <property type="term" value="F:RNA binding"/>
    <property type="evidence" value="ECO:0007669"/>
    <property type="project" value="UniProtKB-KW"/>
</dbReference>
<evidence type="ECO:0000256" key="5">
    <source>
        <dbReference type="ARBA" id="ARBA00022801"/>
    </source>
</evidence>
<protein>
    <recommendedName>
        <fullName evidence="14">ATP-dependent RNA helicase DDX24</fullName>
        <ecNumber evidence="2">3.6.4.13</ecNumber>
    </recommendedName>
    <alternativeName>
        <fullName evidence="15">DEAD box protein 24</fullName>
    </alternativeName>
</protein>
<keyword evidence="17" id="KW-0175">Coiled coil</keyword>
<dbReference type="Pfam" id="PF00271">
    <property type="entry name" value="Helicase_C"/>
    <property type="match status" value="1"/>
</dbReference>
<evidence type="ECO:0000256" key="10">
    <source>
        <dbReference type="ARBA" id="ARBA00038457"/>
    </source>
</evidence>
<dbReference type="GO" id="GO:0016787">
    <property type="term" value="F:hydrolase activity"/>
    <property type="evidence" value="ECO:0007669"/>
    <property type="project" value="UniProtKB-KW"/>
</dbReference>
<comment type="similarity">
    <text evidence="10">Belongs to the DEAD box helicase family. DDX24/MAK5 subfamily.</text>
</comment>
<feature type="domain" description="Helicase C-terminal" evidence="20">
    <location>
        <begin position="544"/>
        <end position="692"/>
    </location>
</feature>
<evidence type="ECO:0000313" key="23">
    <source>
        <dbReference type="Proteomes" id="UP000037069"/>
    </source>
</evidence>
<evidence type="ECO:0000256" key="3">
    <source>
        <dbReference type="ARBA" id="ARBA00022553"/>
    </source>
</evidence>
<keyword evidence="8" id="KW-0694">RNA-binding</keyword>
<feature type="compositionally biased region" description="Acidic residues" evidence="18">
    <location>
        <begin position="190"/>
        <end position="210"/>
    </location>
</feature>
<evidence type="ECO:0000256" key="2">
    <source>
        <dbReference type="ARBA" id="ARBA00012552"/>
    </source>
</evidence>
<dbReference type="STRING" id="7375.A0A0L0CN05"/>
<dbReference type="OMA" id="QMIQKAR"/>
<feature type="domain" description="Helicase ATP-binding" evidence="19">
    <location>
        <begin position="257"/>
        <end position="493"/>
    </location>
</feature>
<dbReference type="InterPro" id="IPR014001">
    <property type="entry name" value="Helicase_ATP-bd"/>
</dbReference>
<evidence type="ECO:0000256" key="4">
    <source>
        <dbReference type="ARBA" id="ARBA00022741"/>
    </source>
</evidence>
<dbReference type="Proteomes" id="UP000037069">
    <property type="component" value="Unassembled WGS sequence"/>
</dbReference>
<feature type="compositionally biased region" description="Acidic residues" evidence="18">
    <location>
        <begin position="92"/>
        <end position="109"/>
    </location>
</feature>
<evidence type="ECO:0000256" key="16">
    <source>
        <dbReference type="PROSITE-ProRule" id="PRU00552"/>
    </source>
</evidence>
<feature type="region of interest" description="Disordered" evidence="18">
    <location>
        <begin position="1"/>
        <end position="22"/>
    </location>
</feature>
<feature type="compositionally biased region" description="Basic and acidic residues" evidence="18">
    <location>
        <begin position="146"/>
        <end position="182"/>
    </location>
</feature>
<evidence type="ECO:0000256" key="1">
    <source>
        <dbReference type="ARBA" id="ARBA00004123"/>
    </source>
</evidence>
<evidence type="ECO:0000313" key="22">
    <source>
        <dbReference type="EMBL" id="KNC33690.1"/>
    </source>
</evidence>
<keyword evidence="3" id="KW-0597">Phosphoprotein</keyword>
<dbReference type="GO" id="GO:0003724">
    <property type="term" value="F:RNA helicase activity"/>
    <property type="evidence" value="ECO:0007669"/>
    <property type="project" value="UniProtKB-EC"/>
</dbReference>
<organism evidence="22 23">
    <name type="scientific">Lucilia cuprina</name>
    <name type="common">Green bottle fly</name>
    <name type="synonym">Australian sheep blowfly</name>
    <dbReference type="NCBI Taxonomy" id="7375"/>
    <lineage>
        <taxon>Eukaryota</taxon>
        <taxon>Metazoa</taxon>
        <taxon>Ecdysozoa</taxon>
        <taxon>Arthropoda</taxon>
        <taxon>Hexapoda</taxon>
        <taxon>Insecta</taxon>
        <taxon>Pterygota</taxon>
        <taxon>Neoptera</taxon>
        <taxon>Endopterygota</taxon>
        <taxon>Diptera</taxon>
        <taxon>Brachycera</taxon>
        <taxon>Muscomorpha</taxon>
        <taxon>Oestroidea</taxon>
        <taxon>Calliphoridae</taxon>
        <taxon>Luciliinae</taxon>
        <taxon>Lucilia</taxon>
    </lineage>
</organism>
<reference evidence="22 23" key="1">
    <citation type="journal article" date="2015" name="Nat. Commun.">
        <title>Lucilia cuprina genome unlocks parasitic fly biology to underpin future interventions.</title>
        <authorList>
            <person name="Anstead C.A."/>
            <person name="Korhonen P.K."/>
            <person name="Young N.D."/>
            <person name="Hall R.S."/>
            <person name="Jex A.R."/>
            <person name="Murali S.C."/>
            <person name="Hughes D.S."/>
            <person name="Lee S.F."/>
            <person name="Perry T."/>
            <person name="Stroehlein A.J."/>
            <person name="Ansell B.R."/>
            <person name="Breugelmans B."/>
            <person name="Hofmann A."/>
            <person name="Qu J."/>
            <person name="Dugan S."/>
            <person name="Lee S.L."/>
            <person name="Chao H."/>
            <person name="Dinh H."/>
            <person name="Han Y."/>
            <person name="Doddapaneni H.V."/>
            <person name="Worley K.C."/>
            <person name="Muzny D.M."/>
            <person name="Ioannidis P."/>
            <person name="Waterhouse R.M."/>
            <person name="Zdobnov E.M."/>
            <person name="James P.J."/>
            <person name="Bagnall N.H."/>
            <person name="Kotze A.C."/>
            <person name="Gibbs R.A."/>
            <person name="Richards S."/>
            <person name="Batterham P."/>
            <person name="Gasser R.B."/>
        </authorList>
    </citation>
    <scope>NUCLEOTIDE SEQUENCE [LARGE SCALE GENOMIC DNA]</scope>
    <source>
        <strain evidence="22 23">LS</strain>
        <tissue evidence="22">Full body</tissue>
    </source>
</reference>
<sequence>MVQNKQKSSKIKPPSVKVKKEAAKAAEKKWEKVKIKGSVITEDGVGLEGLIGLEVLEDYDNNLIGTAKPKLSRKEKRMERKKGSKKAKVEVGSDEDNSEEESSDESDNEVNDKAGRKKAKKQDYLSRKLEKRREKREQRKLKRKESKQQSKNKEENKNMEKKSQKAKDKTNKKEKQTEDRFKLLRPPPSAEDEEDLKSQDSEEEEEEDAAPELVDSKAISIDDLEGWNGLGVPHNILQALAEKGFKSPTEIQSRTLAAAILGKKDILGAAETGSGKTLAFGIPMLTGIMELKRKNARTGIRKPMVKAKNKKTDVEELNKEELEEEQNLEVDNMPEFNDSDEEESGDEKGGALYALVLTPTRELAVQVKDHLVAAAKYTGIKVAAIFGGLSLAKQERVLNQHPEIVVATPGRLWELYQQGNKHLSKIEDISFLAIDETDRMVEKGHFEELRTLLRVINENEEKKQSRQNFIFSATLTLVHDLPEHMQRRNYGKRPKFVKQTSEMKIQSFIEELGISQPKIVDITSSQQTAQTLTECRLICPLEHKDYYLYYFVQRHPGRTIVFCNSIDCVKRLSTLFGLLQCNPLPLHANMIQKQRLKNLERFRDDVCGLLIATDVAARGLDIPNVEHVIHYQVPRTSENYVHRSGRTARANKNGITVMFMEPGEVKTYIKLYKTLERTEDLPLFPVSERYLNAVKERVNLAREVDKQELKLKRTQTELGWMKKHAEEMDMVIEGFNDDEGSDQDEDPFIIEKRRNRVQLDAVRAELKTLLSRPIFPRGFSFKYPSVNAQLTDMSGENIDEAQSAVKVMKDAIEDMKQAKKMRNKKRKSS</sequence>
<feature type="coiled-coil region" evidence="17">
    <location>
        <begin position="798"/>
        <end position="828"/>
    </location>
</feature>
<feature type="region of interest" description="Disordered" evidence="18">
    <location>
        <begin position="62"/>
        <end position="217"/>
    </location>
</feature>
<feature type="short sequence motif" description="Q motif" evidence="16">
    <location>
        <begin position="225"/>
        <end position="253"/>
    </location>
</feature>
<keyword evidence="23" id="KW-1185">Reference proteome</keyword>
<dbReference type="SMART" id="SM00490">
    <property type="entry name" value="HELICc"/>
    <property type="match status" value="1"/>
</dbReference>
<evidence type="ECO:0000256" key="15">
    <source>
        <dbReference type="ARBA" id="ARBA00075451"/>
    </source>
</evidence>
<comment type="subunit">
    <text evidence="13">Interacts with FADD. Interacts with RIPK1; this interaction disrupts RLR signaling activation of IFN-dependent transcription factor IRF7. Interacts with NIP7. Interacts with EP300; this interaction prevents TP53 acetylation mediated by EP300.</text>
</comment>
<dbReference type="GO" id="GO:0005524">
    <property type="term" value="F:ATP binding"/>
    <property type="evidence" value="ECO:0007669"/>
    <property type="project" value="UniProtKB-KW"/>
</dbReference>
<dbReference type="PANTHER" id="PTHR47959:SF1">
    <property type="entry name" value="ATP-DEPENDENT RNA HELICASE DBPA"/>
    <property type="match status" value="1"/>
</dbReference>
<evidence type="ECO:0000259" key="21">
    <source>
        <dbReference type="PROSITE" id="PS51195"/>
    </source>
</evidence>
<dbReference type="EMBL" id="JRES01000171">
    <property type="protein sequence ID" value="KNC33690.1"/>
    <property type="molecule type" value="Genomic_DNA"/>
</dbReference>
<dbReference type="GO" id="GO:0005634">
    <property type="term" value="C:nucleus"/>
    <property type="evidence" value="ECO:0007669"/>
    <property type="project" value="UniProtKB-SubCell"/>
</dbReference>
<feature type="region of interest" description="Disordered" evidence="18">
    <location>
        <begin position="305"/>
        <end position="346"/>
    </location>
</feature>
<comment type="catalytic activity">
    <reaction evidence="11">
        <text>ATP + H2O = ADP + phosphate + H(+)</text>
        <dbReference type="Rhea" id="RHEA:13065"/>
        <dbReference type="ChEBI" id="CHEBI:15377"/>
        <dbReference type="ChEBI" id="CHEBI:15378"/>
        <dbReference type="ChEBI" id="CHEBI:30616"/>
        <dbReference type="ChEBI" id="CHEBI:43474"/>
        <dbReference type="ChEBI" id="CHEBI:456216"/>
        <dbReference type="EC" id="3.6.4.13"/>
    </reaction>
</comment>
<evidence type="ECO:0000256" key="9">
    <source>
        <dbReference type="ARBA" id="ARBA00023242"/>
    </source>
</evidence>
<keyword evidence="7" id="KW-0067">ATP-binding</keyword>